<dbReference type="GO" id="GO:0006515">
    <property type="term" value="P:protein quality control for misfolded or incompletely synthesized proteins"/>
    <property type="evidence" value="ECO:0007669"/>
    <property type="project" value="TreeGrafter"/>
</dbReference>
<keyword evidence="4" id="KW-0833">Ubl conjugation pathway</keyword>
<comment type="caution">
    <text evidence="8">The sequence shown here is derived from an EMBL/GenBank/DDBJ whole genome shotgun (WGS) entry which is preliminary data.</text>
</comment>
<dbReference type="PROSITE" id="PS50005">
    <property type="entry name" value="TPR"/>
    <property type="match status" value="1"/>
</dbReference>
<dbReference type="Proteomes" id="UP000256645">
    <property type="component" value="Unassembled WGS sequence"/>
</dbReference>
<keyword evidence="5" id="KW-0697">Rotamase</keyword>
<dbReference type="InterPro" id="IPR019734">
    <property type="entry name" value="TPR_rpt"/>
</dbReference>
<evidence type="ECO:0000313" key="8">
    <source>
        <dbReference type="EMBL" id="RDW58191.1"/>
    </source>
</evidence>
<feature type="repeat" description="TPR" evidence="6">
    <location>
        <begin position="13"/>
        <end position="46"/>
    </location>
</feature>
<dbReference type="GO" id="GO:0000209">
    <property type="term" value="P:protein polyubiquitination"/>
    <property type="evidence" value="ECO:0007669"/>
    <property type="project" value="TreeGrafter"/>
</dbReference>
<dbReference type="STRING" id="1849047.A0A3D8Q8S0"/>
<organism evidence="8 9">
    <name type="scientific">Coleophoma cylindrospora</name>
    <dbReference type="NCBI Taxonomy" id="1849047"/>
    <lineage>
        <taxon>Eukaryota</taxon>
        <taxon>Fungi</taxon>
        <taxon>Dikarya</taxon>
        <taxon>Ascomycota</taxon>
        <taxon>Pezizomycotina</taxon>
        <taxon>Leotiomycetes</taxon>
        <taxon>Helotiales</taxon>
        <taxon>Dermateaceae</taxon>
        <taxon>Coleophoma</taxon>
    </lineage>
</organism>
<gene>
    <name evidence="8" type="ORF">BP6252_13602</name>
</gene>
<dbReference type="SMART" id="SM00504">
    <property type="entry name" value="Ubox"/>
    <property type="match status" value="1"/>
</dbReference>
<dbReference type="PANTHER" id="PTHR46803:SF2">
    <property type="entry name" value="E3 UBIQUITIN-PROTEIN LIGASE CHIP"/>
    <property type="match status" value="1"/>
</dbReference>
<dbReference type="GO" id="GO:0061630">
    <property type="term" value="F:ubiquitin protein ligase activity"/>
    <property type="evidence" value="ECO:0007669"/>
    <property type="project" value="UniProtKB-EC"/>
</dbReference>
<keyword evidence="3" id="KW-0677">Repeat</keyword>
<dbReference type="GO" id="GO:0043161">
    <property type="term" value="P:proteasome-mediated ubiquitin-dependent protein catabolic process"/>
    <property type="evidence" value="ECO:0007669"/>
    <property type="project" value="TreeGrafter"/>
</dbReference>
<proteinExistence type="predicted"/>
<dbReference type="InterPro" id="IPR003613">
    <property type="entry name" value="Ubox_domain"/>
</dbReference>
<dbReference type="GO" id="GO:0003755">
    <property type="term" value="F:peptidyl-prolyl cis-trans isomerase activity"/>
    <property type="evidence" value="ECO:0007669"/>
    <property type="project" value="UniProtKB-KW"/>
</dbReference>
<evidence type="ECO:0000256" key="1">
    <source>
        <dbReference type="ARBA" id="ARBA00000900"/>
    </source>
</evidence>
<accession>A0A3D8Q8S0</accession>
<comment type="catalytic activity">
    <reaction evidence="1">
        <text>S-ubiquitinyl-[E2 ubiquitin-conjugating enzyme]-L-cysteine + [acceptor protein]-L-lysine = [E2 ubiquitin-conjugating enzyme]-L-cysteine + N(6)-ubiquitinyl-[acceptor protein]-L-lysine.</text>
        <dbReference type="EC" id="2.3.2.27"/>
    </reaction>
</comment>
<dbReference type="PANTHER" id="PTHR46803">
    <property type="entry name" value="E3 UBIQUITIN-PROTEIN LIGASE CHIP"/>
    <property type="match status" value="1"/>
</dbReference>
<evidence type="ECO:0000256" key="2">
    <source>
        <dbReference type="ARBA" id="ARBA00022679"/>
    </source>
</evidence>
<dbReference type="SUPFAM" id="SSF57850">
    <property type="entry name" value="RING/U-box"/>
    <property type="match status" value="1"/>
</dbReference>
<feature type="domain" description="U-box" evidence="7">
    <location>
        <begin position="198"/>
        <end position="271"/>
    </location>
</feature>
<dbReference type="AlphaFoldDB" id="A0A3D8Q8S0"/>
<keyword evidence="6" id="KW-0802">TPR repeat</keyword>
<dbReference type="OrthoDB" id="629492at2759"/>
<evidence type="ECO:0000256" key="3">
    <source>
        <dbReference type="ARBA" id="ARBA00022737"/>
    </source>
</evidence>
<dbReference type="GO" id="GO:0071218">
    <property type="term" value="P:cellular response to misfolded protein"/>
    <property type="evidence" value="ECO:0007669"/>
    <property type="project" value="TreeGrafter"/>
</dbReference>
<dbReference type="GO" id="GO:0045862">
    <property type="term" value="P:positive regulation of proteolysis"/>
    <property type="evidence" value="ECO:0007669"/>
    <property type="project" value="TreeGrafter"/>
</dbReference>
<dbReference type="SUPFAM" id="SSF48452">
    <property type="entry name" value="TPR-like"/>
    <property type="match status" value="1"/>
</dbReference>
<dbReference type="PROSITE" id="PS51698">
    <property type="entry name" value="U_BOX"/>
    <property type="match status" value="1"/>
</dbReference>
<dbReference type="SMART" id="SM00028">
    <property type="entry name" value="TPR"/>
    <property type="match status" value="3"/>
</dbReference>
<dbReference type="GO" id="GO:0051087">
    <property type="term" value="F:protein-folding chaperone binding"/>
    <property type="evidence" value="ECO:0007669"/>
    <property type="project" value="TreeGrafter"/>
</dbReference>
<evidence type="ECO:0000256" key="4">
    <source>
        <dbReference type="ARBA" id="ARBA00022786"/>
    </source>
</evidence>
<evidence type="ECO:0000259" key="7">
    <source>
        <dbReference type="PROSITE" id="PS51698"/>
    </source>
</evidence>
<keyword evidence="9" id="KW-1185">Reference proteome</keyword>
<evidence type="ECO:0000313" key="9">
    <source>
        <dbReference type="Proteomes" id="UP000256645"/>
    </source>
</evidence>
<name>A0A3D8Q8S0_9HELO</name>
<dbReference type="Pfam" id="PF04564">
    <property type="entry name" value="U-box"/>
    <property type="match status" value="1"/>
</dbReference>
<evidence type="ECO:0000256" key="6">
    <source>
        <dbReference type="PROSITE-ProRule" id="PRU00339"/>
    </source>
</evidence>
<evidence type="ECO:0000256" key="5">
    <source>
        <dbReference type="ARBA" id="ARBA00023110"/>
    </source>
</evidence>
<dbReference type="InterPro" id="IPR013083">
    <property type="entry name" value="Znf_RING/FYVE/PHD"/>
</dbReference>
<dbReference type="EMBL" id="PDLM01000018">
    <property type="protein sequence ID" value="RDW58191.1"/>
    <property type="molecule type" value="Genomic_DNA"/>
</dbReference>
<reference evidence="8 9" key="1">
    <citation type="journal article" date="2018" name="IMA Fungus">
        <title>IMA Genome-F 9: Draft genome sequence of Annulohypoxylon stygium, Aspergillus mulundensis, Berkeleyomyces basicola (syn. Thielaviopsis basicola), Ceratocystis smalleyi, two Cercospora beticola strains, Coleophoma cylindrospora, Fusarium fracticaudum, Phialophora cf. hyalina, and Morchella septimelata.</title>
        <authorList>
            <person name="Wingfield B.D."/>
            <person name="Bills G.F."/>
            <person name="Dong Y."/>
            <person name="Huang W."/>
            <person name="Nel W.J."/>
            <person name="Swalarsk-Parry B.S."/>
            <person name="Vaghefi N."/>
            <person name="Wilken P.M."/>
            <person name="An Z."/>
            <person name="de Beer Z.W."/>
            <person name="De Vos L."/>
            <person name="Chen L."/>
            <person name="Duong T.A."/>
            <person name="Gao Y."/>
            <person name="Hammerbacher A."/>
            <person name="Kikkert J.R."/>
            <person name="Li Y."/>
            <person name="Li H."/>
            <person name="Li K."/>
            <person name="Li Q."/>
            <person name="Liu X."/>
            <person name="Ma X."/>
            <person name="Naidoo K."/>
            <person name="Pethybridge S.J."/>
            <person name="Sun J."/>
            <person name="Steenkamp E.T."/>
            <person name="van der Nest M.A."/>
            <person name="van Wyk S."/>
            <person name="Wingfield M.J."/>
            <person name="Xiong C."/>
            <person name="Yue Q."/>
            <person name="Zhang X."/>
        </authorList>
    </citation>
    <scope>NUCLEOTIDE SEQUENCE [LARGE SCALE GENOMIC DNA]</scope>
    <source>
        <strain evidence="8 9">BP6252</strain>
    </source>
</reference>
<dbReference type="Gene3D" id="1.25.40.10">
    <property type="entry name" value="Tetratricopeptide repeat domain"/>
    <property type="match status" value="1"/>
</dbReference>
<keyword evidence="5" id="KW-0413">Isomerase</keyword>
<dbReference type="Gene3D" id="3.30.40.10">
    <property type="entry name" value="Zinc/RING finger domain, C3HC4 (zinc finger)"/>
    <property type="match status" value="1"/>
</dbReference>
<dbReference type="GO" id="GO:0005737">
    <property type="term" value="C:cytoplasm"/>
    <property type="evidence" value="ECO:0007669"/>
    <property type="project" value="TreeGrafter"/>
</dbReference>
<dbReference type="InterPro" id="IPR011990">
    <property type="entry name" value="TPR-like_helical_dom_sf"/>
</dbReference>
<keyword evidence="2" id="KW-0808">Transferase</keyword>
<protein>
    <recommendedName>
        <fullName evidence="7">U-box domain-containing protein</fullName>
    </recommendedName>
</protein>
<sequence>MAGEQYPQSPEKSLEFKNQGNRSFQSGDYSAAEDLYTKAIQHDTSNPLLYTNRSLASLKLAHYPLVISDCQTCIALNPPVTTLLKAYYQLAQALQNTSQPTEALKAALKAHELCLDEICTGGKAANNIGPITELVLRCKKESWELKEREREAREGGLLQDCIRGLEASGLEPGVLASKIEDLRKTFEDAGHKDARRREVPDWCIDDISFAVMVDPVVTKTGQSYARASIMEHLKRSSTDPLTREPLKLEDLRPNLALKNACAEFLDENGWAVDW</sequence>